<evidence type="ECO:0000256" key="2">
    <source>
        <dbReference type="SAM" id="Phobius"/>
    </source>
</evidence>
<dbReference type="PROSITE" id="PS50110">
    <property type="entry name" value="RESPONSE_REGULATORY"/>
    <property type="match status" value="1"/>
</dbReference>
<protein>
    <recommendedName>
        <fullName evidence="3">Response regulatory domain-containing protein</fullName>
    </recommendedName>
</protein>
<reference evidence="4 5" key="2">
    <citation type="submission" date="2014-05" db="EMBL/GenBank/DDBJ databases">
        <title>Genome sequence of the 3-chlorobenzoate degrading bacterium Pseudomonas knackmussii B13 shows multiple evidence for horizontal gene transfer.</title>
        <authorList>
            <person name="Miyazaki R."/>
            <person name="Bertelli C."/>
            <person name="Falquet L."/>
            <person name="Robinson-Rechavi M."/>
            <person name="Gharib W."/>
            <person name="Roy S."/>
            <person name="Van der Meer J.R."/>
        </authorList>
    </citation>
    <scope>NUCLEOTIDE SEQUENCE [LARGE SCALE GENOMIC DNA]</scope>
    <source>
        <strain evidence="4 5">B13</strain>
    </source>
</reference>
<dbReference type="KEGG" id="pkc:PKB_2062"/>
<evidence type="ECO:0000259" key="3">
    <source>
        <dbReference type="PROSITE" id="PS50110"/>
    </source>
</evidence>
<dbReference type="Proteomes" id="UP000025241">
    <property type="component" value="Chromosome I"/>
</dbReference>
<dbReference type="OrthoDB" id="7064819at2"/>
<dbReference type="STRING" id="1301098.PKB_2062"/>
<keyword evidence="1" id="KW-0597">Phosphoprotein</keyword>
<keyword evidence="2" id="KW-0472">Membrane</keyword>
<accession>A0A024HFK3</accession>
<gene>
    <name evidence="4" type="ORF">PKB_2062</name>
</gene>
<keyword evidence="2" id="KW-0812">Transmembrane</keyword>
<dbReference type="RefSeq" id="WP_156958016.1">
    <property type="nucleotide sequence ID" value="NZ_HG322950.1"/>
</dbReference>
<name>A0A024HFK3_PSEKB</name>
<dbReference type="EMBL" id="HG322950">
    <property type="protein sequence ID" value="CDF83409.1"/>
    <property type="molecule type" value="Genomic_DNA"/>
</dbReference>
<feature type="transmembrane region" description="Helical" evidence="2">
    <location>
        <begin position="18"/>
        <end position="39"/>
    </location>
</feature>
<dbReference type="Gene3D" id="3.40.50.2300">
    <property type="match status" value="1"/>
</dbReference>
<dbReference type="GO" id="GO:0000160">
    <property type="term" value="P:phosphorelay signal transduction system"/>
    <property type="evidence" value="ECO:0007669"/>
    <property type="project" value="InterPro"/>
</dbReference>
<dbReference type="AlphaFoldDB" id="A0A024HFK3"/>
<sequence length="255" mass="28919">MDEIISTISNWFQNASGLANFFGITTPIAGVAFALNKFLKQRKSEPSIHELSEIISHNQNRINLKKIGKIAFVDDEIQDFPITELKKANYQISTYKQVSLADVTDLATYDVIFLDIKGVVKDDPEEGGLKLLSSLRKLNPNQKICAVSNKQYDVLATRFFEQADDVAKKPMTAQKCSDQIDQFLSEKFKLEHIEESITSELSRLDKGKRAAFLRSINELIKNQNDPRPSLNLDRSAHPKLHEAAIDFVRMYRNAT</sequence>
<proteinExistence type="predicted"/>
<evidence type="ECO:0000313" key="4">
    <source>
        <dbReference type="EMBL" id="CDF83409.1"/>
    </source>
</evidence>
<keyword evidence="2" id="KW-1133">Transmembrane helix</keyword>
<feature type="domain" description="Response regulatory" evidence="3">
    <location>
        <begin position="69"/>
        <end position="184"/>
    </location>
</feature>
<evidence type="ECO:0000313" key="5">
    <source>
        <dbReference type="Proteomes" id="UP000025241"/>
    </source>
</evidence>
<dbReference type="InterPro" id="IPR001789">
    <property type="entry name" value="Sig_transdc_resp-reg_receiver"/>
</dbReference>
<dbReference type="SUPFAM" id="SSF52172">
    <property type="entry name" value="CheY-like"/>
    <property type="match status" value="1"/>
</dbReference>
<evidence type="ECO:0000256" key="1">
    <source>
        <dbReference type="PROSITE-ProRule" id="PRU00169"/>
    </source>
</evidence>
<organism evidence="4 5">
    <name type="scientific">Pseudomonas knackmussii (strain DSM 6978 / CCUG 54928 / LMG 23759 / B13)</name>
    <dbReference type="NCBI Taxonomy" id="1301098"/>
    <lineage>
        <taxon>Bacteria</taxon>
        <taxon>Pseudomonadati</taxon>
        <taxon>Pseudomonadota</taxon>
        <taxon>Gammaproteobacteria</taxon>
        <taxon>Pseudomonadales</taxon>
        <taxon>Pseudomonadaceae</taxon>
        <taxon>Pseudomonas</taxon>
    </lineage>
</organism>
<dbReference type="InterPro" id="IPR011006">
    <property type="entry name" value="CheY-like_superfamily"/>
</dbReference>
<keyword evidence="5" id="KW-1185">Reference proteome</keyword>
<reference evidence="4 5" key="1">
    <citation type="submission" date="2013-03" db="EMBL/GenBank/DDBJ databases">
        <authorList>
            <person name="Linke B."/>
        </authorList>
    </citation>
    <scope>NUCLEOTIDE SEQUENCE [LARGE SCALE GENOMIC DNA]</scope>
    <source>
        <strain evidence="4 5">B13</strain>
    </source>
</reference>
<feature type="modified residue" description="4-aspartylphosphate" evidence="1">
    <location>
        <position position="115"/>
    </location>
</feature>
<dbReference type="HOGENOM" id="CLU_1089347_0_0_6"/>